<dbReference type="InterPro" id="IPR003018">
    <property type="entry name" value="GAF"/>
</dbReference>
<protein>
    <submittedName>
        <fullName evidence="2">Nitrate respiration regulation accessory nitrate sensor NreA</fullName>
    </submittedName>
</protein>
<dbReference type="NCBIfam" id="NF038250">
    <property type="entry name" value="nitrate_NreA"/>
    <property type="match status" value="1"/>
</dbReference>
<dbReference type="InterPro" id="IPR029016">
    <property type="entry name" value="GAF-like_dom_sf"/>
</dbReference>
<evidence type="ECO:0000313" key="2">
    <source>
        <dbReference type="EMBL" id="MDO6572586.1"/>
    </source>
</evidence>
<gene>
    <name evidence="2" type="primary">nreA</name>
    <name evidence="2" type="ORF">Q4528_00265</name>
</gene>
<organism evidence="2 3">
    <name type="scientific">Staphylococcus pasteuri_A</name>
    <dbReference type="NCBI Taxonomy" id="3062664"/>
    <lineage>
        <taxon>Bacteria</taxon>
        <taxon>Bacillati</taxon>
        <taxon>Bacillota</taxon>
        <taxon>Bacilli</taxon>
        <taxon>Bacillales</taxon>
        <taxon>Staphylococcaceae</taxon>
        <taxon>Staphylococcus</taxon>
    </lineage>
</organism>
<comment type="caution">
    <text evidence="2">The sequence shown here is derived from an EMBL/GenBank/DDBJ whole genome shotgun (WGS) entry which is preliminary data.</text>
</comment>
<dbReference type="SUPFAM" id="SSF55781">
    <property type="entry name" value="GAF domain-like"/>
    <property type="match status" value="1"/>
</dbReference>
<evidence type="ECO:0000259" key="1">
    <source>
        <dbReference type="Pfam" id="PF01590"/>
    </source>
</evidence>
<evidence type="ECO:0000313" key="3">
    <source>
        <dbReference type="Proteomes" id="UP001170310"/>
    </source>
</evidence>
<dbReference type="Pfam" id="PF01590">
    <property type="entry name" value="GAF"/>
    <property type="match status" value="1"/>
</dbReference>
<proteinExistence type="predicted"/>
<dbReference type="AlphaFoldDB" id="A0AAW7YKB8"/>
<name>A0AAW7YKB8_9STAP</name>
<dbReference type="GeneID" id="72469534"/>
<reference evidence="2" key="1">
    <citation type="submission" date="2023-07" db="EMBL/GenBank/DDBJ databases">
        <title>Genome content predicts the carbon catabolic preferences of heterotrophic bacteria.</title>
        <authorList>
            <person name="Gralka M."/>
        </authorList>
    </citation>
    <scope>NUCLEOTIDE SEQUENCE</scope>
    <source>
        <strain evidence="2">E2R20</strain>
    </source>
</reference>
<feature type="domain" description="GAF" evidence="1">
    <location>
        <begin position="24"/>
        <end position="127"/>
    </location>
</feature>
<keyword evidence="3" id="KW-1185">Reference proteome</keyword>
<accession>A0AAW7YKB8</accession>
<dbReference type="EMBL" id="JAUOQO010000001">
    <property type="protein sequence ID" value="MDO6572586.1"/>
    <property type="molecule type" value="Genomic_DNA"/>
</dbReference>
<sequence length="151" mass="17138">MTPGLNMKLQNIQYNIDKLREEEGVDFAAIAFCEHSSTYSPIKWQYVSGNNNDRYKLIVLRKGRGLAGNVMKTGKRMLISNVDMALSPDEKVKYPILLSESLTAVIAVPLCFNNQVYGVILFGQRNHKPLPDNIENIIINERLGELKEDIR</sequence>
<dbReference type="Gene3D" id="3.30.450.40">
    <property type="match status" value="1"/>
</dbReference>
<dbReference type="RefSeq" id="WP_029055761.1">
    <property type="nucleotide sequence ID" value="NZ_JAUOQO010000001.1"/>
</dbReference>
<dbReference type="Proteomes" id="UP001170310">
    <property type="component" value="Unassembled WGS sequence"/>
</dbReference>